<comment type="caution">
    <text evidence="1">The sequence shown here is derived from an EMBL/GenBank/DDBJ whole genome shotgun (WGS) entry which is preliminary data.</text>
</comment>
<gene>
    <name evidence="1" type="ORF">GSF08_07775</name>
</gene>
<reference evidence="1 2" key="1">
    <citation type="submission" date="2019-12" db="EMBL/GenBank/DDBJ databases">
        <authorList>
            <person name="Yang R."/>
        </authorList>
    </citation>
    <scope>NUCLEOTIDE SEQUENCE [LARGE SCALE GENOMIC DNA]</scope>
    <source>
        <strain evidence="1 2">DONG20-135</strain>
    </source>
</reference>
<name>A0A6N8U6L8_9FIRM</name>
<proteinExistence type="predicted"/>
<dbReference type="InterPro" id="IPR025716">
    <property type="entry name" value="Post-transcriptional_regulator"/>
</dbReference>
<dbReference type="AlphaFoldDB" id="A0A6N8U6L8"/>
<dbReference type="RefSeq" id="WP_160625242.1">
    <property type="nucleotide sequence ID" value="NZ_WUUQ01000002.1"/>
</dbReference>
<evidence type="ECO:0000313" key="2">
    <source>
        <dbReference type="Proteomes" id="UP000434036"/>
    </source>
</evidence>
<sequence>MSIDELINNEHVKLAIQLKTCQLQREQLASLNAAYVEATLRGYSWKVKKPVSINEAIDDILQLTIGEIVAYLSHEAVVIGSSMKLEDFYDFMKVKE</sequence>
<organism evidence="1 2">
    <name type="scientific">Copranaerobaculum intestinale</name>
    <dbReference type="NCBI Taxonomy" id="2692629"/>
    <lineage>
        <taxon>Bacteria</taxon>
        <taxon>Bacillati</taxon>
        <taxon>Bacillota</taxon>
        <taxon>Erysipelotrichia</taxon>
        <taxon>Erysipelotrichales</taxon>
        <taxon>Erysipelotrichaceae</taxon>
        <taxon>Copranaerobaculum</taxon>
    </lineage>
</organism>
<evidence type="ECO:0000313" key="1">
    <source>
        <dbReference type="EMBL" id="MXQ73836.1"/>
    </source>
</evidence>
<protein>
    <submittedName>
        <fullName evidence="1">Uncharacterized protein</fullName>
    </submittedName>
</protein>
<dbReference type="EMBL" id="WUUQ01000002">
    <property type="protein sequence ID" value="MXQ73836.1"/>
    <property type="molecule type" value="Genomic_DNA"/>
</dbReference>
<keyword evidence="2" id="KW-1185">Reference proteome</keyword>
<accession>A0A6N8U6L8</accession>
<reference evidence="1 2" key="2">
    <citation type="submission" date="2020-01" db="EMBL/GenBank/DDBJ databases">
        <title>Clostridiaceae sp. nov. isolated from the gut of human by culturomics.</title>
        <authorList>
            <person name="Chang Y."/>
        </authorList>
    </citation>
    <scope>NUCLEOTIDE SEQUENCE [LARGE SCALE GENOMIC DNA]</scope>
    <source>
        <strain evidence="1 2">DONG20-135</strain>
    </source>
</reference>
<dbReference type="Pfam" id="PF13797">
    <property type="entry name" value="Post_transc_reg"/>
    <property type="match status" value="1"/>
</dbReference>
<dbReference type="Proteomes" id="UP000434036">
    <property type="component" value="Unassembled WGS sequence"/>
</dbReference>